<dbReference type="InParanoid" id="A2EVQ8"/>
<gene>
    <name evidence="2" type="ORF">TVAG_299310</name>
</gene>
<evidence type="ECO:0000313" key="2">
    <source>
        <dbReference type="EMBL" id="EAY03268.1"/>
    </source>
</evidence>
<dbReference type="EMBL" id="DS113510">
    <property type="protein sequence ID" value="EAY03268.1"/>
    <property type="molecule type" value="Genomic_DNA"/>
</dbReference>
<reference evidence="2" key="1">
    <citation type="submission" date="2006-10" db="EMBL/GenBank/DDBJ databases">
        <authorList>
            <person name="Amadeo P."/>
            <person name="Zhao Q."/>
            <person name="Wortman J."/>
            <person name="Fraser-Liggett C."/>
            <person name="Carlton J."/>
        </authorList>
    </citation>
    <scope>NUCLEOTIDE SEQUENCE</scope>
    <source>
        <strain evidence="2">G3</strain>
    </source>
</reference>
<dbReference type="KEGG" id="tva:4761110"/>
<feature type="compositionally biased region" description="Acidic residues" evidence="1">
    <location>
        <begin position="614"/>
        <end position="624"/>
    </location>
</feature>
<feature type="region of interest" description="Disordered" evidence="1">
    <location>
        <begin position="480"/>
        <end position="507"/>
    </location>
</feature>
<evidence type="ECO:0000256" key="1">
    <source>
        <dbReference type="SAM" id="MobiDB-lite"/>
    </source>
</evidence>
<organism evidence="2 3">
    <name type="scientific">Trichomonas vaginalis (strain ATCC PRA-98 / G3)</name>
    <dbReference type="NCBI Taxonomy" id="412133"/>
    <lineage>
        <taxon>Eukaryota</taxon>
        <taxon>Metamonada</taxon>
        <taxon>Parabasalia</taxon>
        <taxon>Trichomonadida</taxon>
        <taxon>Trichomonadidae</taxon>
        <taxon>Trichomonas</taxon>
    </lineage>
</organism>
<accession>A2EVQ8</accession>
<feature type="region of interest" description="Disordered" evidence="1">
    <location>
        <begin position="1"/>
        <end position="32"/>
    </location>
</feature>
<name>A2EVQ8_TRIV3</name>
<sequence length="642" mass="72623">MSDAGFLSDTFGPSDFGPTSSSKNKKKASIQVKPLQMQQPIRSQIPVTKISTSPYGEYTTLFLLITKLLNLKLNKRKNSRIKINDLFTKVFLRIRVHPDRPKIQTNLVVCINPDPIINCGYALDYSQVPPEDISRYTLAFELYTSTTSGEELIGIALLPPNLQEVITVDGKPLKFLARNKQIEFKSPTQEIVGSAIINVALGFEMHQEFFKRQPENGPEALLQSVQRELPKPIPEEPIRPQKIISEPIRQFNLHEDRAIDASDDEKPKKMVVQSQKQRSKSAGNDEDEEEEDNYEEEEEEEEEDERSRRRHRHRHHHHSRRHRSRDSSNWIQKAMLLGWRPPDYQQNFDWKEKARSKGWIPPPAQIKSSYGVQTDTREIISTKSAEVQTEPLIPDTPQPARLQSESASNDSPKSDNLFELLKAVNEPGALASFCSDQQESASASESGIDNNNSTIRRDLRMTNVLNVFSQEPNSSAINRFLNIDDDDDSSENYHEISIPPSVKAPQTQLISLKDSSEDSNEDKFDSDADAEATNLIKRAENMIESASDDDESPKKIQDDLTDDSDDSVFFNEVLKKAVYNSNNAARNSKIESLTPSDISDEDNSNLISDKIGSDDDDSDLDSDSDESYMLKLLNAKCKIPNN</sequence>
<feature type="compositionally biased region" description="Acidic residues" evidence="1">
    <location>
        <begin position="284"/>
        <end position="304"/>
    </location>
</feature>
<feature type="compositionally biased region" description="Polar residues" evidence="1">
    <location>
        <begin position="272"/>
        <end position="282"/>
    </location>
</feature>
<feature type="region of interest" description="Disordered" evidence="1">
    <location>
        <begin position="256"/>
        <end position="329"/>
    </location>
</feature>
<evidence type="ECO:0000313" key="3">
    <source>
        <dbReference type="Proteomes" id="UP000001542"/>
    </source>
</evidence>
<feature type="compositionally biased region" description="Polar residues" evidence="1">
    <location>
        <begin position="401"/>
        <end position="411"/>
    </location>
</feature>
<dbReference type="RefSeq" id="XP_001315491.1">
    <property type="nucleotide sequence ID" value="XM_001315456.1"/>
</dbReference>
<feature type="region of interest" description="Disordered" evidence="1">
    <location>
        <begin position="543"/>
        <end position="563"/>
    </location>
</feature>
<feature type="region of interest" description="Disordered" evidence="1">
    <location>
        <begin position="435"/>
        <end position="454"/>
    </location>
</feature>
<dbReference type="AlphaFoldDB" id="A2EVQ8"/>
<dbReference type="Proteomes" id="UP000001542">
    <property type="component" value="Unassembled WGS sequence"/>
</dbReference>
<keyword evidence="3" id="KW-1185">Reference proteome</keyword>
<feature type="region of interest" description="Disordered" evidence="1">
    <location>
        <begin position="231"/>
        <end position="250"/>
    </location>
</feature>
<feature type="compositionally biased region" description="Basic and acidic residues" evidence="1">
    <location>
        <begin position="256"/>
        <end position="268"/>
    </location>
</feature>
<dbReference type="VEuPathDB" id="TrichDB:TVAGG3_0414300"/>
<feature type="region of interest" description="Disordered" evidence="1">
    <location>
        <begin position="592"/>
        <end position="624"/>
    </location>
</feature>
<proteinExistence type="predicted"/>
<feature type="region of interest" description="Disordered" evidence="1">
    <location>
        <begin position="382"/>
        <end position="414"/>
    </location>
</feature>
<feature type="compositionally biased region" description="Basic residues" evidence="1">
    <location>
        <begin position="308"/>
        <end position="324"/>
    </location>
</feature>
<feature type="compositionally biased region" description="Low complexity" evidence="1">
    <location>
        <begin position="437"/>
        <end position="446"/>
    </location>
</feature>
<protein>
    <submittedName>
        <fullName evidence="2">Uncharacterized protein</fullName>
    </submittedName>
</protein>
<dbReference type="VEuPathDB" id="TrichDB:TVAG_299310"/>
<reference evidence="2" key="2">
    <citation type="journal article" date="2007" name="Science">
        <title>Draft genome sequence of the sexually transmitted pathogen Trichomonas vaginalis.</title>
        <authorList>
            <person name="Carlton J.M."/>
            <person name="Hirt R.P."/>
            <person name="Silva J.C."/>
            <person name="Delcher A.L."/>
            <person name="Schatz M."/>
            <person name="Zhao Q."/>
            <person name="Wortman J.R."/>
            <person name="Bidwell S.L."/>
            <person name="Alsmark U.C.M."/>
            <person name="Besteiro S."/>
            <person name="Sicheritz-Ponten T."/>
            <person name="Noel C.J."/>
            <person name="Dacks J.B."/>
            <person name="Foster P.G."/>
            <person name="Simillion C."/>
            <person name="Van de Peer Y."/>
            <person name="Miranda-Saavedra D."/>
            <person name="Barton G.J."/>
            <person name="Westrop G.D."/>
            <person name="Mueller S."/>
            <person name="Dessi D."/>
            <person name="Fiori P.L."/>
            <person name="Ren Q."/>
            <person name="Paulsen I."/>
            <person name="Zhang H."/>
            <person name="Bastida-Corcuera F.D."/>
            <person name="Simoes-Barbosa A."/>
            <person name="Brown M.T."/>
            <person name="Hayes R.D."/>
            <person name="Mukherjee M."/>
            <person name="Okumura C.Y."/>
            <person name="Schneider R."/>
            <person name="Smith A.J."/>
            <person name="Vanacova S."/>
            <person name="Villalvazo M."/>
            <person name="Haas B.J."/>
            <person name="Pertea M."/>
            <person name="Feldblyum T.V."/>
            <person name="Utterback T.R."/>
            <person name="Shu C.L."/>
            <person name="Osoegawa K."/>
            <person name="de Jong P.J."/>
            <person name="Hrdy I."/>
            <person name="Horvathova L."/>
            <person name="Zubacova Z."/>
            <person name="Dolezal P."/>
            <person name="Malik S.B."/>
            <person name="Logsdon J.M. Jr."/>
            <person name="Henze K."/>
            <person name="Gupta A."/>
            <person name="Wang C.C."/>
            <person name="Dunne R.L."/>
            <person name="Upcroft J.A."/>
            <person name="Upcroft P."/>
            <person name="White O."/>
            <person name="Salzberg S.L."/>
            <person name="Tang P."/>
            <person name="Chiu C.-H."/>
            <person name="Lee Y.-S."/>
            <person name="Embley T.M."/>
            <person name="Coombs G.H."/>
            <person name="Mottram J.C."/>
            <person name="Tachezy J."/>
            <person name="Fraser-Liggett C.M."/>
            <person name="Johnson P.J."/>
        </authorList>
    </citation>
    <scope>NUCLEOTIDE SEQUENCE [LARGE SCALE GENOMIC DNA]</scope>
    <source>
        <strain evidence="2">G3</strain>
    </source>
</reference>